<dbReference type="Proteomes" id="UP000175989">
    <property type="component" value="Unassembled WGS sequence"/>
</dbReference>
<name>A0A1E7WRI6_9BURK</name>
<reference evidence="3" key="1">
    <citation type="journal article" date="2016" name="Front. Microbiol.">
        <title>Molecular Keys to the Janthinobacterium and Duganella spp. Interaction with the Plant Pathogen Fusarium graminearum.</title>
        <authorList>
            <person name="Haack F.S."/>
            <person name="Poehlein A."/>
            <person name="Kroger C."/>
            <person name="Voigt C.A."/>
            <person name="Piepenbring M."/>
            <person name="Bode H.B."/>
            <person name="Daniel R."/>
            <person name="Schafer W."/>
            <person name="Streit W.R."/>
        </authorList>
    </citation>
    <scope>NUCLEOTIDE SEQUENCE [LARGE SCALE GENOMIC DNA]</scope>
    <source>
        <strain evidence="3">T54</strain>
    </source>
</reference>
<organism evidence="2 3">
    <name type="scientific">Duganella phyllosphaerae</name>
    <dbReference type="NCBI Taxonomy" id="762836"/>
    <lineage>
        <taxon>Bacteria</taxon>
        <taxon>Pseudomonadati</taxon>
        <taxon>Pseudomonadota</taxon>
        <taxon>Betaproteobacteria</taxon>
        <taxon>Burkholderiales</taxon>
        <taxon>Oxalobacteraceae</taxon>
        <taxon>Telluria group</taxon>
        <taxon>Duganella</taxon>
    </lineage>
</organism>
<accession>A0A1E7WRI6</accession>
<evidence type="ECO:0000313" key="2">
    <source>
        <dbReference type="EMBL" id="OFA02095.1"/>
    </source>
</evidence>
<keyword evidence="1" id="KW-0812">Transmembrane</keyword>
<gene>
    <name evidence="2" type="ORF">DUPY_19790</name>
</gene>
<feature type="transmembrane region" description="Helical" evidence="1">
    <location>
        <begin position="71"/>
        <end position="91"/>
    </location>
</feature>
<dbReference type="AlphaFoldDB" id="A0A1E7WRI6"/>
<proteinExistence type="predicted"/>
<evidence type="ECO:0000256" key="1">
    <source>
        <dbReference type="SAM" id="Phobius"/>
    </source>
</evidence>
<keyword evidence="1" id="KW-1133">Transmembrane helix</keyword>
<protein>
    <submittedName>
        <fullName evidence="2">Uncharacterized protein</fullName>
    </submittedName>
</protein>
<sequence length="128" mass="13925">MLDDREPALYDDWMDIEHRDVRLEEFAAVTGERLARIESRLDETATKADLSDLRAELRAEIHSSANDTIRWIVGVGIGLGVTGITIITFVLNNATPKAPPTPSAPITIYAHPASPAAQAPAPFAPRQP</sequence>
<keyword evidence="3" id="KW-1185">Reference proteome</keyword>
<dbReference type="EMBL" id="LROM01000077">
    <property type="protein sequence ID" value="OFA02095.1"/>
    <property type="molecule type" value="Genomic_DNA"/>
</dbReference>
<evidence type="ECO:0000313" key="3">
    <source>
        <dbReference type="Proteomes" id="UP000175989"/>
    </source>
</evidence>
<comment type="caution">
    <text evidence="2">The sequence shown here is derived from an EMBL/GenBank/DDBJ whole genome shotgun (WGS) entry which is preliminary data.</text>
</comment>
<keyword evidence="1" id="KW-0472">Membrane</keyword>